<dbReference type="AlphaFoldDB" id="A0A8A1M4L7"/>
<sequence length="151" mass="16299">MRARKINGHPGCTGPSGSRWQWVGCVRLRFRCRCRCRCSMAMGGEITMKAIGGQAVVVVVAMRTAVHTGRCGEWGGTGRGQRMDKHRATSMTTRAEDRRRTAKDAGREQRRRDRKSSVKEGRVSEAGAAAVAAAVGGGECNVDSSCGGSWR</sequence>
<feature type="region of interest" description="Disordered" evidence="1">
    <location>
        <begin position="72"/>
        <end position="125"/>
    </location>
</feature>
<gene>
    <name evidence="2" type="ORF">I7I51_03593</name>
</gene>
<reference evidence="2" key="1">
    <citation type="submission" date="2021-01" db="EMBL/GenBank/DDBJ databases">
        <title>Chromosome-level genome assembly of a human fungal pathogen reveals clustering of transcriptionally co-regulated genes.</title>
        <authorList>
            <person name="Voorhies M."/>
            <person name="Cohen S."/>
            <person name="Shea T.P."/>
            <person name="Petrus S."/>
            <person name="Munoz J.F."/>
            <person name="Poplawski S."/>
            <person name="Goldman W.E."/>
            <person name="Michael T."/>
            <person name="Cuomo C.A."/>
            <person name="Sil A."/>
            <person name="Beyhan S."/>
        </authorList>
    </citation>
    <scope>NUCLEOTIDE SEQUENCE</scope>
    <source>
        <strain evidence="2">WU24</strain>
    </source>
</reference>
<evidence type="ECO:0000256" key="1">
    <source>
        <dbReference type="SAM" id="MobiDB-lite"/>
    </source>
</evidence>
<evidence type="ECO:0000313" key="2">
    <source>
        <dbReference type="EMBL" id="QSS61418.1"/>
    </source>
</evidence>
<protein>
    <submittedName>
        <fullName evidence="2">Uncharacterized protein</fullName>
    </submittedName>
</protein>
<name>A0A8A1M4L7_AJECA</name>
<feature type="compositionally biased region" description="Basic and acidic residues" evidence="1">
    <location>
        <begin position="94"/>
        <end position="123"/>
    </location>
</feature>
<proteinExistence type="predicted"/>
<dbReference type="VEuPathDB" id="FungiDB:I7I51_03593"/>
<evidence type="ECO:0000313" key="3">
    <source>
        <dbReference type="Proteomes" id="UP000663671"/>
    </source>
</evidence>
<accession>A0A8A1M4L7</accession>
<dbReference type="EMBL" id="CP069111">
    <property type="protein sequence ID" value="QSS61418.1"/>
    <property type="molecule type" value="Genomic_DNA"/>
</dbReference>
<organism evidence="2 3">
    <name type="scientific">Ajellomyces capsulatus</name>
    <name type="common">Darling's disease fungus</name>
    <name type="synonym">Histoplasma capsulatum</name>
    <dbReference type="NCBI Taxonomy" id="5037"/>
    <lineage>
        <taxon>Eukaryota</taxon>
        <taxon>Fungi</taxon>
        <taxon>Dikarya</taxon>
        <taxon>Ascomycota</taxon>
        <taxon>Pezizomycotina</taxon>
        <taxon>Eurotiomycetes</taxon>
        <taxon>Eurotiomycetidae</taxon>
        <taxon>Onygenales</taxon>
        <taxon>Ajellomycetaceae</taxon>
        <taxon>Histoplasma</taxon>
    </lineage>
</organism>
<dbReference type="Proteomes" id="UP000663671">
    <property type="component" value="Chromosome 5"/>
</dbReference>